<evidence type="ECO:0000256" key="3">
    <source>
        <dbReference type="ARBA" id="ARBA00022989"/>
    </source>
</evidence>
<sequence length="692" mass="76775">MVTKTVIPPYRAIVDSKMHKVEKSMETVLQHHLQENGDEITLIAELVAKIRPPKSSQADHAEHMIGALCHILGRRPDLRAALRAALLKLLGTHKPVSLYVESGILPSTGFFTELYRRVSHKILPEAIDPQYLKDIFALVFTRHDGEVWVNAVPEARWLELLTELRFDEQAAETVLPLPVRGIMDAVRVLSYRISSIGLEPELIRNEPSLEEFASPFLTQNDEVGKYLEQFALAWEGSTLAFQDEKHIRVLLDQCAQIIQRIRRTASRSGTSISLTFLLQRLTQQLERMEYLLAILAALHEEKTGERARPLYVGLFKTLVSGECHKNDVRQHWRDSMELLALRVTENASRTGEHYITSTRSEYFALLKSAMGAGLIIAFMAMIKLFIAAQHLPPLTEALLFSLNYGLGFILIHILHFTIATKQPAMTASAIAASISEHGNSHDMENLTSIIAQTMRSQLAAILGNVLVVIPLAMLIAWGIMAATGAHFVAPEKAQHLMADIDPFHSLSVFYAAIAGVCLFLSGLIAGHHDNLAVYNRIPQRLKQLRWLKRLLGAARLARVADYVENNLGALAGNFYFGCMLGGVAAIGVVFGLPVDIRHITFSSAFLGFSLVGLDFAVEPQQLLVAALGIALIGLANLMVSFTLALSVAMKARKVTFAHWSTLLRSVGRRFGRKPREFLLPPKSQKGDELDAH</sequence>
<dbReference type="eggNOG" id="COG4389">
    <property type="taxonomic scope" value="Bacteria"/>
</dbReference>
<keyword evidence="3 5" id="KW-1133">Transmembrane helix</keyword>
<evidence type="ECO:0000256" key="1">
    <source>
        <dbReference type="ARBA" id="ARBA00004141"/>
    </source>
</evidence>
<dbReference type="Pfam" id="PF10136">
    <property type="entry name" value="SpecificRecomb"/>
    <property type="match status" value="1"/>
</dbReference>
<evidence type="ECO:0000313" key="7">
    <source>
        <dbReference type="Proteomes" id="UP000001235"/>
    </source>
</evidence>
<dbReference type="Gene3D" id="1.20.1080.10">
    <property type="entry name" value="Glycerol uptake facilitator protein"/>
    <property type="match status" value="1"/>
</dbReference>
<protein>
    <submittedName>
        <fullName evidence="6">Site-specific recombinase Gcr</fullName>
    </submittedName>
</protein>
<dbReference type="EMBL" id="CP002159">
    <property type="protein sequence ID" value="ADL55669.1"/>
    <property type="molecule type" value="Genomic_DNA"/>
</dbReference>
<dbReference type="HOGENOM" id="CLU_023672_0_0_4"/>
<accession>D9SGM2</accession>
<reference evidence="6 7" key="1">
    <citation type="submission" date="2010-08" db="EMBL/GenBank/DDBJ databases">
        <title>Complete sequence of Gallionella capsiferriformans ES-2.</title>
        <authorList>
            <consortium name="US DOE Joint Genome Institute"/>
            <person name="Lucas S."/>
            <person name="Copeland A."/>
            <person name="Lapidus A."/>
            <person name="Cheng J.-F."/>
            <person name="Bruce D."/>
            <person name="Goodwin L."/>
            <person name="Pitluck S."/>
            <person name="Chertkov O."/>
            <person name="Davenport K.W."/>
            <person name="Detter J.C."/>
            <person name="Han C."/>
            <person name="Tapia R."/>
            <person name="Land M."/>
            <person name="Hauser L."/>
            <person name="Chang Y.-J."/>
            <person name="Jeffries C."/>
            <person name="Kyrpides N."/>
            <person name="Ivanova N."/>
            <person name="Mikhailova N."/>
            <person name="Shelobolina E.S."/>
            <person name="Picardal F."/>
            <person name="Roden E."/>
            <person name="Emerson D."/>
            <person name="Woyke T."/>
        </authorList>
    </citation>
    <scope>NUCLEOTIDE SEQUENCE [LARGE SCALE GENOMIC DNA]</scope>
    <source>
        <strain evidence="6 7">ES-2</strain>
    </source>
</reference>
<evidence type="ECO:0000256" key="5">
    <source>
        <dbReference type="SAM" id="Phobius"/>
    </source>
</evidence>
<comment type="subcellular location">
    <subcellularLocation>
        <location evidence="1">Membrane</location>
        <topology evidence="1">Multi-pass membrane protein</topology>
    </subcellularLocation>
</comment>
<proteinExistence type="predicted"/>
<dbReference type="AlphaFoldDB" id="D9SGM2"/>
<feature type="transmembrane region" description="Helical" evidence="5">
    <location>
        <begin position="623"/>
        <end position="648"/>
    </location>
</feature>
<keyword evidence="7" id="KW-1185">Reference proteome</keyword>
<dbReference type="Proteomes" id="UP000001235">
    <property type="component" value="Chromosome"/>
</dbReference>
<dbReference type="PIRSF" id="PIRSF015380">
    <property type="entry name" value="Site-sp_rcmb"/>
    <property type="match status" value="1"/>
</dbReference>
<dbReference type="InterPro" id="IPR011385">
    <property type="entry name" value="Site-sp_rcmbase"/>
</dbReference>
<feature type="transmembrane region" description="Helical" evidence="5">
    <location>
        <begin position="569"/>
        <end position="592"/>
    </location>
</feature>
<dbReference type="GO" id="GO:0016020">
    <property type="term" value="C:membrane"/>
    <property type="evidence" value="ECO:0007669"/>
    <property type="project" value="UniProtKB-SubCell"/>
</dbReference>
<gene>
    <name evidence="6" type="ordered locus">Galf_1654</name>
</gene>
<dbReference type="KEGG" id="gca:Galf_1654"/>
<feature type="transmembrane region" description="Helical" evidence="5">
    <location>
        <begin position="397"/>
        <end position="418"/>
    </location>
</feature>
<evidence type="ECO:0000256" key="4">
    <source>
        <dbReference type="ARBA" id="ARBA00023136"/>
    </source>
</evidence>
<feature type="transmembrane region" description="Helical" evidence="5">
    <location>
        <begin position="369"/>
        <end position="391"/>
    </location>
</feature>
<name>D9SGM2_GALCS</name>
<feature type="transmembrane region" description="Helical" evidence="5">
    <location>
        <begin position="458"/>
        <end position="483"/>
    </location>
</feature>
<evidence type="ECO:0000313" key="6">
    <source>
        <dbReference type="EMBL" id="ADL55669.1"/>
    </source>
</evidence>
<keyword evidence="4 5" id="KW-0472">Membrane</keyword>
<feature type="transmembrane region" description="Helical" evidence="5">
    <location>
        <begin position="503"/>
        <end position="525"/>
    </location>
</feature>
<dbReference type="InterPro" id="IPR023271">
    <property type="entry name" value="Aquaporin-like"/>
</dbReference>
<evidence type="ECO:0000256" key="2">
    <source>
        <dbReference type="ARBA" id="ARBA00022692"/>
    </source>
</evidence>
<organism evidence="6 7">
    <name type="scientific">Gallionella capsiferriformans (strain ES-2)</name>
    <name type="common">Gallionella ferruginea capsiferriformans (strain ES-2)</name>
    <dbReference type="NCBI Taxonomy" id="395494"/>
    <lineage>
        <taxon>Bacteria</taxon>
        <taxon>Pseudomonadati</taxon>
        <taxon>Pseudomonadota</taxon>
        <taxon>Betaproteobacteria</taxon>
        <taxon>Nitrosomonadales</taxon>
        <taxon>Gallionellaceae</taxon>
        <taxon>Gallionella</taxon>
    </lineage>
</organism>
<keyword evidence="2 5" id="KW-0812">Transmembrane</keyword>